<feature type="domain" description="Methyl-accepting transducer" evidence="6">
    <location>
        <begin position="442"/>
        <end position="671"/>
    </location>
</feature>
<dbReference type="InterPro" id="IPR004089">
    <property type="entry name" value="MCPsignal_dom"/>
</dbReference>
<reference evidence="8 9" key="1">
    <citation type="submission" date="2018-09" db="EMBL/GenBank/DDBJ databases">
        <title>Rhizobium sp. MAE2-X.</title>
        <authorList>
            <person name="Lee Y."/>
            <person name="Jeon C.O."/>
        </authorList>
    </citation>
    <scope>NUCLEOTIDE SEQUENCE [LARGE SCALE GENOMIC DNA]</scope>
    <source>
        <strain evidence="8 9">MAE2-X</strain>
    </source>
</reference>
<evidence type="ECO:0000259" key="7">
    <source>
        <dbReference type="PROSITE" id="PS50885"/>
    </source>
</evidence>
<evidence type="ECO:0000259" key="6">
    <source>
        <dbReference type="PROSITE" id="PS50111"/>
    </source>
</evidence>
<dbReference type="SUPFAM" id="SSF58104">
    <property type="entry name" value="Methyl-accepting chemotaxis protein (MCP) signaling domain"/>
    <property type="match status" value="1"/>
</dbReference>
<dbReference type="InterPro" id="IPR013587">
    <property type="entry name" value="Nitrate/nitrite_sensing"/>
</dbReference>
<dbReference type="EMBL" id="CP032405">
    <property type="protein sequence ID" value="QRF53457.1"/>
    <property type="molecule type" value="Genomic_DNA"/>
</dbReference>
<feature type="transmembrane region" description="Helical" evidence="5">
    <location>
        <begin position="278"/>
        <end position="301"/>
    </location>
</feature>
<accession>A0ABX7EYS1</accession>
<dbReference type="RefSeq" id="WP_203020057.1">
    <property type="nucleotide sequence ID" value="NZ_CP032405.1"/>
</dbReference>
<protein>
    <submittedName>
        <fullName evidence="8">HAMP domain-containing protein</fullName>
    </submittedName>
</protein>
<evidence type="ECO:0000256" key="5">
    <source>
        <dbReference type="SAM" id="Phobius"/>
    </source>
</evidence>
<dbReference type="SUPFAM" id="SSF158472">
    <property type="entry name" value="HAMP domain-like"/>
    <property type="match status" value="1"/>
</dbReference>
<name>A0ABX7EYS1_9HYPH</name>
<comment type="similarity">
    <text evidence="2">Belongs to the methyl-accepting chemotaxis (MCP) protein family.</text>
</comment>
<gene>
    <name evidence="8" type="ORF">D4A92_19405</name>
</gene>
<dbReference type="SMART" id="SM00283">
    <property type="entry name" value="MA"/>
    <property type="match status" value="1"/>
</dbReference>
<keyword evidence="9" id="KW-1185">Reference proteome</keyword>
<feature type="domain" description="HAMP" evidence="7">
    <location>
        <begin position="303"/>
        <end position="356"/>
    </location>
</feature>
<keyword evidence="1" id="KW-0145">Chemotaxis</keyword>
<feature type="region of interest" description="Disordered" evidence="4">
    <location>
        <begin position="688"/>
        <end position="732"/>
    </location>
</feature>
<dbReference type="SMART" id="SM00304">
    <property type="entry name" value="HAMP"/>
    <property type="match status" value="2"/>
</dbReference>
<dbReference type="PANTHER" id="PTHR43531:SF11">
    <property type="entry name" value="METHYL-ACCEPTING CHEMOTAXIS PROTEIN 3"/>
    <property type="match status" value="1"/>
</dbReference>
<keyword evidence="3" id="KW-0807">Transducer</keyword>
<keyword evidence="5" id="KW-1133">Transmembrane helix</keyword>
<dbReference type="Gene3D" id="1.10.287.950">
    <property type="entry name" value="Methyl-accepting chemotaxis protein"/>
    <property type="match status" value="1"/>
</dbReference>
<dbReference type="InterPro" id="IPR051310">
    <property type="entry name" value="MCP_chemotaxis"/>
</dbReference>
<organism evidence="8 9">
    <name type="scientific">Rhizobium rosettiformans</name>
    <dbReference type="NCBI Taxonomy" id="1368430"/>
    <lineage>
        <taxon>Bacteria</taxon>
        <taxon>Pseudomonadati</taxon>
        <taxon>Pseudomonadota</taxon>
        <taxon>Alphaproteobacteria</taxon>
        <taxon>Hyphomicrobiales</taxon>
        <taxon>Rhizobiaceae</taxon>
        <taxon>Rhizobium/Agrobacterium group</taxon>
        <taxon>Rhizobium</taxon>
    </lineage>
</organism>
<dbReference type="CDD" id="cd11386">
    <property type="entry name" value="MCP_signal"/>
    <property type="match status" value="1"/>
</dbReference>
<evidence type="ECO:0000256" key="4">
    <source>
        <dbReference type="SAM" id="MobiDB-lite"/>
    </source>
</evidence>
<evidence type="ECO:0000313" key="9">
    <source>
        <dbReference type="Proteomes" id="UP000596351"/>
    </source>
</evidence>
<feature type="compositionally biased region" description="Low complexity" evidence="4">
    <location>
        <begin position="688"/>
        <end position="707"/>
    </location>
</feature>
<keyword evidence="5" id="KW-0472">Membrane</keyword>
<evidence type="ECO:0000313" key="8">
    <source>
        <dbReference type="EMBL" id="QRF53457.1"/>
    </source>
</evidence>
<proteinExistence type="inferred from homology"/>
<sequence length="746" mass="80044">MVPLLAVTGLGGAAGYNSYLEYQKLTRAAALAELAYQGGELMMIMPLETAPNRMEIRKQSDAIYQAMMDQMAELDRMGYGDPITLQLRANLEKMYARMPEYRQKIDAGDKDPILPLRYAQPVAAAGLDLTLRTASLTEDLTLSSDIRAHHALMKVNEAYLGLNRMGQFYIENGAFGKAELVRFSALQSQLRTFDGPFRELARPDVISRFYSFFDTAEGKQISETLQAMESLEDYTGPRDAKPFTDSMAKRRDFAAAIIRDNATAFLDSINERLADARFGMISAIVALSGFILLVVAFSVSVTRTLSRSIGRVSGSMIGLANGDTRQSIPFTERTDEIGAMARSVEVFREAAIRNAELEAEASESRIRTERERAEMQARAEADAEERLTKATGTLAAGLKRLASGDLLCEIEEEFAPQFEALRHDFNTSVQQLRGVLVSVGRSAHAVSGGSGEISHASDDLAKRTEQQAASLEETAAALEEITSNVTATSRRTGEARDIVRNTRSRAEQSGVVVGNAVTAMERIEHASKQISQIIGVIDEIAFQTNLLALNAGVEAARAGEAGKGFAVVAQEVRELAQRSANAAKEIKALIGNSEVAVSEGVKLVNETGDGLTAIAGLVQAINEHMDAIASAAQEQSVGLGEVNQAVNHMDQATQKNAAMVEEMNAASAGLAQEAGSLAELLQRFRTGQGSTGASAGQASRQTRSAAPASPPPARVAVPATQQAAPRRLTSAVSGNTALAAESWEEF</sequence>
<dbReference type="Pfam" id="PF00672">
    <property type="entry name" value="HAMP"/>
    <property type="match status" value="1"/>
</dbReference>
<feature type="region of interest" description="Disordered" evidence="4">
    <location>
        <begin position="446"/>
        <end position="469"/>
    </location>
</feature>
<dbReference type="Pfam" id="PF00015">
    <property type="entry name" value="MCPsignal"/>
    <property type="match status" value="1"/>
</dbReference>
<evidence type="ECO:0000256" key="2">
    <source>
        <dbReference type="ARBA" id="ARBA00029447"/>
    </source>
</evidence>
<dbReference type="Pfam" id="PF08376">
    <property type="entry name" value="NIT"/>
    <property type="match status" value="1"/>
</dbReference>
<dbReference type="PANTHER" id="PTHR43531">
    <property type="entry name" value="PROTEIN ICFG"/>
    <property type="match status" value="1"/>
</dbReference>
<evidence type="ECO:0000256" key="1">
    <source>
        <dbReference type="ARBA" id="ARBA00022500"/>
    </source>
</evidence>
<keyword evidence="5" id="KW-0812">Transmembrane</keyword>
<dbReference type="Gene3D" id="6.10.340.10">
    <property type="match status" value="1"/>
</dbReference>
<feature type="compositionally biased region" description="Basic and acidic residues" evidence="4">
    <location>
        <begin position="455"/>
        <end position="465"/>
    </location>
</feature>
<dbReference type="PROSITE" id="PS50885">
    <property type="entry name" value="HAMP"/>
    <property type="match status" value="2"/>
</dbReference>
<evidence type="ECO:0000256" key="3">
    <source>
        <dbReference type="PROSITE-ProRule" id="PRU00284"/>
    </source>
</evidence>
<feature type="domain" description="HAMP" evidence="7">
    <location>
        <begin position="385"/>
        <end position="437"/>
    </location>
</feature>
<dbReference type="InterPro" id="IPR003660">
    <property type="entry name" value="HAMP_dom"/>
</dbReference>
<dbReference type="Proteomes" id="UP000596351">
    <property type="component" value="Chromosome"/>
</dbReference>
<dbReference type="PROSITE" id="PS50111">
    <property type="entry name" value="CHEMOTAXIS_TRANSDUC_2"/>
    <property type="match status" value="1"/>
</dbReference>
<feature type="compositionally biased region" description="Low complexity" evidence="4">
    <location>
        <begin position="714"/>
        <end position="727"/>
    </location>
</feature>